<proteinExistence type="predicted"/>
<dbReference type="CDD" id="cd14789">
    <property type="entry name" value="Tiki"/>
    <property type="match status" value="1"/>
</dbReference>
<reference evidence="2" key="1">
    <citation type="journal article" date="2019" name="Int. J. Syst. Evol. Microbiol.">
        <title>The Global Catalogue of Microorganisms (GCM) 10K type strain sequencing project: providing services to taxonomists for standard genome sequencing and annotation.</title>
        <authorList>
            <consortium name="The Broad Institute Genomics Platform"/>
            <consortium name="The Broad Institute Genome Sequencing Center for Infectious Disease"/>
            <person name="Wu L."/>
            <person name="Ma J."/>
        </authorList>
    </citation>
    <scope>NUCLEOTIDE SEQUENCE [LARGE SCALE GENOMIC DNA]</scope>
    <source>
        <strain evidence="2">CGMCC 1.7030</strain>
    </source>
</reference>
<accession>A0ABW0BU24</accession>
<dbReference type="PANTHER" id="PTHR40590:SF1">
    <property type="entry name" value="CYTOPLASMIC PROTEIN"/>
    <property type="match status" value="1"/>
</dbReference>
<protein>
    <submittedName>
        <fullName evidence="1">TraB/GumN family protein</fullName>
    </submittedName>
</protein>
<gene>
    <name evidence="1" type="ORF">ACFPIK_04000</name>
</gene>
<dbReference type="InterPro" id="IPR047111">
    <property type="entry name" value="YbaP-like"/>
</dbReference>
<dbReference type="Proteomes" id="UP001596163">
    <property type="component" value="Unassembled WGS sequence"/>
</dbReference>
<evidence type="ECO:0000313" key="1">
    <source>
        <dbReference type="EMBL" id="MFC5190916.1"/>
    </source>
</evidence>
<dbReference type="EMBL" id="JBHSKS010000002">
    <property type="protein sequence ID" value="MFC5190916.1"/>
    <property type="molecule type" value="Genomic_DNA"/>
</dbReference>
<comment type="caution">
    <text evidence="1">The sequence shown here is derived from an EMBL/GenBank/DDBJ whole genome shotgun (WGS) entry which is preliminary data.</text>
</comment>
<evidence type="ECO:0000313" key="2">
    <source>
        <dbReference type="Proteomes" id="UP001596163"/>
    </source>
</evidence>
<keyword evidence="2" id="KW-1185">Reference proteome</keyword>
<dbReference type="Pfam" id="PF01963">
    <property type="entry name" value="TraB_PrgY_gumN"/>
    <property type="match status" value="1"/>
</dbReference>
<organism evidence="1 2">
    <name type="scientific">Algoriphagus aquatilis</name>
    <dbReference type="NCBI Taxonomy" id="490186"/>
    <lineage>
        <taxon>Bacteria</taxon>
        <taxon>Pseudomonadati</taxon>
        <taxon>Bacteroidota</taxon>
        <taxon>Cytophagia</taxon>
        <taxon>Cytophagales</taxon>
        <taxon>Cyclobacteriaceae</taxon>
        <taxon>Algoriphagus</taxon>
    </lineage>
</organism>
<dbReference type="RefSeq" id="WP_377912456.1">
    <property type="nucleotide sequence ID" value="NZ_JBHSKS010000002.1"/>
</dbReference>
<dbReference type="InterPro" id="IPR002816">
    <property type="entry name" value="TraB/PrgY/GumN_fam"/>
</dbReference>
<sequence length="288" mass="32362">MYNRHLLKLTFTFCIFLHVSFLSFSQEGSLLWKISGNGLSKESYLFGTIHIICKEDFVINDRVKKAFESSEKLVMELDLSDPQLMTNIQQHSLNPGMKNIQGELSEEDASVMDAFFMKNFGVGLAQIGILKPFVLSSMALIKTLPCPETESFEGYFTAQAQSQSKPIEGLETVEIQMGTFDQIPAKVQLDELVKMIKDESGAEEFKAMVTAYLEEDIEALYQTMNQDGMMKEYRGIMLDSRNKAWIPQLQEKMVKESVFVAVGSGHLAGENGVISLLKHAGYQVEPVK</sequence>
<dbReference type="PANTHER" id="PTHR40590">
    <property type="entry name" value="CYTOPLASMIC PROTEIN-RELATED"/>
    <property type="match status" value="1"/>
</dbReference>
<name>A0ABW0BU24_9BACT</name>